<proteinExistence type="inferred from homology"/>
<dbReference type="Pfam" id="PF00248">
    <property type="entry name" value="Aldo_ket_red"/>
    <property type="match status" value="1"/>
</dbReference>
<name>A0ABS9UXP6_9BACT</name>
<dbReference type="PANTHER" id="PTHR43150:SF4">
    <property type="entry name" value="L-GLYCERALDEHYDE 3-PHOSPHATE REDUCTASE"/>
    <property type="match status" value="1"/>
</dbReference>
<dbReference type="SUPFAM" id="SSF51430">
    <property type="entry name" value="NAD(P)-linked oxidoreductase"/>
    <property type="match status" value="1"/>
</dbReference>
<dbReference type="PANTHER" id="PTHR43150">
    <property type="entry name" value="HYPERKINETIC, ISOFORM M"/>
    <property type="match status" value="1"/>
</dbReference>
<sequence length="51" mass="5623">MKQIKALNEIAQQRGQTLAQMAIAWVLNNGRMTTVLIGASIADQVVACWCY</sequence>
<dbReference type="InterPro" id="IPR036812">
    <property type="entry name" value="NAD(P)_OxRdtase_dom_sf"/>
</dbReference>
<dbReference type="RefSeq" id="WP_241347294.1">
    <property type="nucleotide sequence ID" value="NZ_JAKZGP010000010.1"/>
</dbReference>
<evidence type="ECO:0000256" key="2">
    <source>
        <dbReference type="ARBA" id="ARBA00022857"/>
    </source>
</evidence>
<protein>
    <submittedName>
        <fullName evidence="5">Aldo/keto reductase</fullName>
    </submittedName>
</protein>
<dbReference type="InterPro" id="IPR005399">
    <property type="entry name" value="K_chnl_volt-dep_bsu_KCNAB-rel"/>
</dbReference>
<dbReference type="Gene3D" id="3.20.20.100">
    <property type="entry name" value="NADP-dependent oxidoreductase domain"/>
    <property type="match status" value="1"/>
</dbReference>
<comment type="similarity">
    <text evidence="1">Belongs to the shaker potassium channel beta subunit family.</text>
</comment>
<keyword evidence="2" id="KW-0521">NADP</keyword>
<evidence type="ECO:0000259" key="4">
    <source>
        <dbReference type="Pfam" id="PF00248"/>
    </source>
</evidence>
<evidence type="ECO:0000256" key="3">
    <source>
        <dbReference type="ARBA" id="ARBA00023002"/>
    </source>
</evidence>
<reference evidence="5" key="1">
    <citation type="submission" date="2022-03" db="EMBL/GenBank/DDBJ databases">
        <title>De novo assembled genomes of Belliella spp. (Cyclobacteriaceae) strains.</title>
        <authorList>
            <person name="Szabo A."/>
            <person name="Korponai K."/>
            <person name="Felfoldi T."/>
        </authorList>
    </citation>
    <scope>NUCLEOTIDE SEQUENCE</scope>
    <source>
        <strain evidence="5">DSM 111904</strain>
    </source>
</reference>
<dbReference type="Proteomes" id="UP001165489">
    <property type="component" value="Unassembled WGS sequence"/>
</dbReference>
<keyword evidence="3" id="KW-0560">Oxidoreductase</keyword>
<evidence type="ECO:0000313" key="6">
    <source>
        <dbReference type="Proteomes" id="UP001165489"/>
    </source>
</evidence>
<gene>
    <name evidence="5" type="ORF">MM239_05975</name>
</gene>
<feature type="domain" description="NADP-dependent oxidoreductase" evidence="4">
    <location>
        <begin position="3"/>
        <end position="45"/>
    </location>
</feature>
<keyword evidence="6" id="KW-1185">Reference proteome</keyword>
<comment type="caution">
    <text evidence="5">The sequence shown here is derived from an EMBL/GenBank/DDBJ whole genome shotgun (WGS) entry which is preliminary data.</text>
</comment>
<organism evidence="5 6">
    <name type="scientific">Belliella filtrata</name>
    <dbReference type="NCBI Taxonomy" id="2923435"/>
    <lineage>
        <taxon>Bacteria</taxon>
        <taxon>Pseudomonadati</taxon>
        <taxon>Bacteroidota</taxon>
        <taxon>Cytophagia</taxon>
        <taxon>Cytophagales</taxon>
        <taxon>Cyclobacteriaceae</taxon>
        <taxon>Belliella</taxon>
    </lineage>
</organism>
<evidence type="ECO:0000256" key="1">
    <source>
        <dbReference type="ARBA" id="ARBA00006515"/>
    </source>
</evidence>
<accession>A0ABS9UXP6</accession>
<evidence type="ECO:0000313" key="5">
    <source>
        <dbReference type="EMBL" id="MCH7408933.1"/>
    </source>
</evidence>
<dbReference type="EMBL" id="JAKZGP010000010">
    <property type="protein sequence ID" value="MCH7408933.1"/>
    <property type="molecule type" value="Genomic_DNA"/>
</dbReference>
<dbReference type="InterPro" id="IPR023210">
    <property type="entry name" value="NADP_OxRdtase_dom"/>
</dbReference>